<dbReference type="Pfam" id="PF22624">
    <property type="entry name" value="AASDHPPT_N"/>
    <property type="match status" value="1"/>
</dbReference>
<evidence type="ECO:0000259" key="4">
    <source>
        <dbReference type="Pfam" id="PF22624"/>
    </source>
</evidence>
<feature type="domain" description="4'-phosphopantetheinyl transferase N-terminal" evidence="4">
    <location>
        <begin position="55"/>
        <end position="106"/>
    </location>
</feature>
<keyword evidence="6" id="KW-1185">Reference proteome</keyword>
<dbReference type="EMBL" id="SHNO01000001">
    <property type="protein sequence ID" value="MCX2977943.1"/>
    <property type="molecule type" value="Genomic_DNA"/>
</dbReference>
<dbReference type="PANTHER" id="PTHR12215">
    <property type="entry name" value="PHOSPHOPANTETHEINE TRANSFERASE"/>
    <property type="match status" value="1"/>
</dbReference>
<dbReference type="Proteomes" id="UP001143304">
    <property type="component" value="Unassembled WGS sequence"/>
</dbReference>
<comment type="similarity">
    <text evidence="1">Belongs to the P-Pant transferase superfamily. Gsp/Sfp/HetI/AcpT family.</text>
</comment>
<keyword evidence="2 5" id="KW-0808">Transferase</keyword>
<evidence type="ECO:0000313" key="5">
    <source>
        <dbReference type="EMBL" id="MCX2977943.1"/>
    </source>
</evidence>
<dbReference type="GO" id="GO:0016740">
    <property type="term" value="F:transferase activity"/>
    <property type="evidence" value="ECO:0007669"/>
    <property type="project" value="UniProtKB-KW"/>
</dbReference>
<gene>
    <name evidence="5" type="ORF">EYC82_11310</name>
</gene>
<dbReference type="InterPro" id="IPR037143">
    <property type="entry name" value="4-PPantetheinyl_Trfase_dom_sf"/>
</dbReference>
<organism evidence="5 6">
    <name type="scientific">Candidatus Marimicrobium litorale</name>
    <dbReference type="NCBI Taxonomy" id="2518991"/>
    <lineage>
        <taxon>Bacteria</taxon>
        <taxon>Pseudomonadati</taxon>
        <taxon>Pseudomonadota</taxon>
        <taxon>Gammaproteobacteria</taxon>
        <taxon>Cellvibrionales</taxon>
        <taxon>Halieaceae</taxon>
        <taxon>Marimicrobium</taxon>
    </lineage>
</organism>
<accession>A0ABT3T6P6</accession>
<evidence type="ECO:0000259" key="3">
    <source>
        <dbReference type="Pfam" id="PF01648"/>
    </source>
</evidence>
<feature type="domain" description="4'-phosphopantetheinyl transferase" evidence="3">
    <location>
        <begin position="111"/>
        <end position="219"/>
    </location>
</feature>
<evidence type="ECO:0000256" key="1">
    <source>
        <dbReference type="ARBA" id="ARBA00010990"/>
    </source>
</evidence>
<dbReference type="InterPro" id="IPR055066">
    <property type="entry name" value="AASDHPPT_N"/>
</dbReference>
<dbReference type="PANTHER" id="PTHR12215:SF10">
    <property type="entry name" value="L-AMINOADIPATE-SEMIALDEHYDE DEHYDROGENASE-PHOSPHOPANTETHEINYL TRANSFERASE"/>
    <property type="match status" value="1"/>
</dbReference>
<reference evidence="5" key="1">
    <citation type="submission" date="2019-02" db="EMBL/GenBank/DDBJ databases">
        <authorList>
            <person name="Li S.-H."/>
        </authorList>
    </citation>
    <scope>NUCLEOTIDE SEQUENCE</scope>
    <source>
        <strain evidence="5">IMCC11814</strain>
    </source>
</reference>
<protein>
    <submittedName>
        <fullName evidence="5">4'-phosphopantetheinyl transferase superfamily protein</fullName>
    </submittedName>
</protein>
<dbReference type="InterPro" id="IPR008278">
    <property type="entry name" value="4-PPantetheinyl_Trfase_dom"/>
</dbReference>
<dbReference type="SUPFAM" id="SSF56214">
    <property type="entry name" value="4'-phosphopantetheinyl transferase"/>
    <property type="match status" value="2"/>
</dbReference>
<comment type="caution">
    <text evidence="5">The sequence shown here is derived from an EMBL/GenBank/DDBJ whole genome shotgun (WGS) entry which is preliminary data.</text>
</comment>
<proteinExistence type="inferred from homology"/>
<evidence type="ECO:0000256" key="2">
    <source>
        <dbReference type="ARBA" id="ARBA00022679"/>
    </source>
</evidence>
<name>A0ABT3T6P6_9GAMM</name>
<sequence length="257" mass="27903">MLTACSGRYVTGSLAKLSSVSDHLRVIDSLESVALEANCIHLWLARNDSVASSDAFKRAVLSSYVGAPAAELRFDEGEHGKPALAGGARSIEFNLSHSGDWLVCAVSRAVPVGVDLEYCDPRRASLKVARRYFRSEELALLETCSDQLREQRFFDYWTLKECAVKARGEALAPGLKAYGFDFSVCENGPGHIARFTDDSADTATYFLLDPLENYRMALCWMGDGSAPAVNLMELDSQGAATERTVSLRATSLTPAGC</sequence>
<dbReference type="Pfam" id="PF01648">
    <property type="entry name" value="ACPS"/>
    <property type="match status" value="1"/>
</dbReference>
<evidence type="ECO:0000313" key="6">
    <source>
        <dbReference type="Proteomes" id="UP001143304"/>
    </source>
</evidence>
<dbReference type="Gene3D" id="3.90.470.20">
    <property type="entry name" value="4'-phosphopantetheinyl transferase domain"/>
    <property type="match status" value="2"/>
</dbReference>
<dbReference type="InterPro" id="IPR050559">
    <property type="entry name" value="P-Pant_transferase_sf"/>
</dbReference>